<reference evidence="2 3" key="2">
    <citation type="journal article" date="2013" name="Genome Biol. Evol.">
        <title>Genome sequencing of Giardia lamblia genotypes A2 and B isolates (DH and GS) and comparative analysis with the genomes of genotypes A1 and E (WB and Pig).</title>
        <authorList>
            <person name="Adam R.D."/>
            <person name="Dahlstrom E.W."/>
            <person name="Martens C.A."/>
            <person name="Bruno D.P."/>
            <person name="Barbian K.D."/>
            <person name="Ricklefs S.M."/>
            <person name="Hernandez M.M."/>
            <person name="Narla N.P."/>
            <person name="Patel R.B."/>
            <person name="Porcella S.F."/>
            <person name="Nash T.E."/>
        </authorList>
    </citation>
    <scope>NUCLEOTIDE SEQUENCE [LARGE SCALE GENOMIC DNA]</scope>
    <source>
        <strain evidence="2 3">DH</strain>
    </source>
</reference>
<dbReference type="Proteomes" id="UP000018320">
    <property type="component" value="Unassembled WGS sequence"/>
</dbReference>
<sequence>MSFTHVDPPAGTRGYEIERAAINIVALKTDRRGALFLTDESLIYHGNNFSFYVPLRDITLHEASAGIFESPFIKLTFQIPSKDMAGTIKFNFKSRSFDTFVSVFPVMYAKARQEALQAPKPSAVPNYAMGNADTIREREAPNALPPPPSNPPSNVPPYPGLPANIDTMETLRSLTKVRPYSHLQQQQQQQQQVQQQPYVTTVTALEAPVAITEQENRPLLEEDSQAFRTVYESTWGVVYNKDFDPKNASEEDQLGITQCLRPAMD</sequence>
<evidence type="ECO:0000313" key="2">
    <source>
        <dbReference type="EMBL" id="ESU38049.1"/>
    </source>
</evidence>
<dbReference type="EMBL" id="AHGT01000018">
    <property type="protein sequence ID" value="ESU38049.1"/>
    <property type="molecule type" value="Genomic_DNA"/>
</dbReference>
<gene>
    <name evidence="2" type="ORF">DHA2_150402</name>
</gene>
<reference evidence="3" key="1">
    <citation type="submission" date="2012-02" db="EMBL/GenBank/DDBJ databases">
        <title>Genome sequencing of Giardia lamblia Genotypes A2 and B isolates (DH and GS) and comparative analysis with the genomes of Genotypes A1 and E (WB and Pig).</title>
        <authorList>
            <person name="Adam R."/>
            <person name="Dahlstrom E."/>
            <person name="Martens C."/>
            <person name="Bruno D."/>
            <person name="Barbian K."/>
            <person name="Porcella S.F."/>
            <person name="Nash T."/>
        </authorList>
    </citation>
    <scope>NUCLEOTIDE SEQUENCE</scope>
    <source>
        <strain evidence="3">DH</strain>
    </source>
</reference>
<comment type="caution">
    <text evidence="2">The sequence shown here is derived from an EMBL/GenBank/DDBJ whole genome shotgun (WGS) entry which is preliminary data.</text>
</comment>
<protein>
    <submittedName>
        <fullName evidence="2">Uncharacterized protein</fullName>
    </submittedName>
</protein>
<name>V6TH97_GIAIN</name>
<dbReference type="VEuPathDB" id="GiardiaDB:QR46_1320"/>
<feature type="region of interest" description="Disordered" evidence="1">
    <location>
        <begin position="138"/>
        <end position="163"/>
    </location>
</feature>
<dbReference type="VEuPathDB" id="GiardiaDB:GL50581_4045"/>
<dbReference type="VEuPathDB" id="GiardiaDB:DHA2_150402"/>
<proteinExistence type="predicted"/>
<dbReference type="VEuPathDB" id="GiardiaDB:GL50803_0011566"/>
<feature type="compositionally biased region" description="Pro residues" evidence="1">
    <location>
        <begin position="143"/>
        <end position="160"/>
    </location>
</feature>
<organism evidence="2 3">
    <name type="scientific">Giardia intestinalis</name>
    <name type="common">Giardia lamblia</name>
    <dbReference type="NCBI Taxonomy" id="5741"/>
    <lineage>
        <taxon>Eukaryota</taxon>
        <taxon>Metamonada</taxon>
        <taxon>Diplomonadida</taxon>
        <taxon>Hexamitidae</taxon>
        <taxon>Giardiinae</taxon>
        <taxon>Giardia</taxon>
    </lineage>
</organism>
<accession>V6TH97</accession>
<evidence type="ECO:0000256" key="1">
    <source>
        <dbReference type="SAM" id="MobiDB-lite"/>
    </source>
</evidence>
<dbReference type="AlphaFoldDB" id="V6TH97"/>
<evidence type="ECO:0000313" key="3">
    <source>
        <dbReference type="Proteomes" id="UP000018320"/>
    </source>
</evidence>